<evidence type="ECO:0000313" key="2">
    <source>
        <dbReference type="EMBL" id="MFC4134205.1"/>
    </source>
</evidence>
<name>A0ABV8LT20_9ACTN</name>
<keyword evidence="1" id="KW-0812">Transmembrane</keyword>
<dbReference type="Proteomes" id="UP001595816">
    <property type="component" value="Unassembled WGS sequence"/>
</dbReference>
<evidence type="ECO:0000256" key="1">
    <source>
        <dbReference type="SAM" id="Phobius"/>
    </source>
</evidence>
<accession>A0ABV8LT20</accession>
<dbReference type="RefSeq" id="WP_253761614.1">
    <property type="nucleotide sequence ID" value="NZ_JAMZDZ010000001.1"/>
</dbReference>
<protein>
    <recommendedName>
        <fullName evidence="4">YtxH domain-containing protein</fullName>
    </recommendedName>
</protein>
<reference evidence="3" key="1">
    <citation type="journal article" date="2019" name="Int. J. Syst. Evol. Microbiol.">
        <title>The Global Catalogue of Microorganisms (GCM) 10K type strain sequencing project: providing services to taxonomists for standard genome sequencing and annotation.</title>
        <authorList>
            <consortium name="The Broad Institute Genomics Platform"/>
            <consortium name="The Broad Institute Genome Sequencing Center for Infectious Disease"/>
            <person name="Wu L."/>
            <person name="Ma J."/>
        </authorList>
    </citation>
    <scope>NUCLEOTIDE SEQUENCE [LARGE SCALE GENOMIC DNA]</scope>
    <source>
        <strain evidence="3">CGMCC 4.7289</strain>
    </source>
</reference>
<dbReference type="EMBL" id="JBHSAY010000015">
    <property type="protein sequence ID" value="MFC4134205.1"/>
    <property type="molecule type" value="Genomic_DNA"/>
</dbReference>
<keyword evidence="1" id="KW-1133">Transmembrane helix</keyword>
<organism evidence="2 3">
    <name type="scientific">Hamadaea flava</name>
    <dbReference type="NCBI Taxonomy" id="1742688"/>
    <lineage>
        <taxon>Bacteria</taxon>
        <taxon>Bacillati</taxon>
        <taxon>Actinomycetota</taxon>
        <taxon>Actinomycetes</taxon>
        <taxon>Micromonosporales</taxon>
        <taxon>Micromonosporaceae</taxon>
        <taxon>Hamadaea</taxon>
    </lineage>
</organism>
<keyword evidence="3" id="KW-1185">Reference proteome</keyword>
<feature type="transmembrane region" description="Helical" evidence="1">
    <location>
        <begin position="6"/>
        <end position="26"/>
    </location>
</feature>
<evidence type="ECO:0008006" key="4">
    <source>
        <dbReference type="Google" id="ProtNLM"/>
    </source>
</evidence>
<comment type="caution">
    <text evidence="2">The sequence shown here is derived from an EMBL/GenBank/DDBJ whole genome shotgun (WGS) entry which is preliminary data.</text>
</comment>
<keyword evidence="1" id="KW-0472">Membrane</keyword>
<evidence type="ECO:0000313" key="3">
    <source>
        <dbReference type="Proteomes" id="UP001595816"/>
    </source>
</evidence>
<gene>
    <name evidence="2" type="ORF">ACFOZ4_26645</name>
</gene>
<proteinExistence type="predicted"/>
<sequence>MPSKKTYIAAGVIAAGSAAAVTAYAVRRKRSRDKAVDEELAVLIDEVEAELSDSPQAGDSAKKAAATAKDDLLGAKPSFDA</sequence>